<gene>
    <name evidence="1" type="ORF">SAMN05216223_103535</name>
</gene>
<evidence type="ECO:0000313" key="1">
    <source>
        <dbReference type="EMBL" id="SEG18359.1"/>
    </source>
</evidence>
<name>A0A1H5Y2T9_9ACTN</name>
<dbReference type="Proteomes" id="UP000236754">
    <property type="component" value="Unassembled WGS sequence"/>
</dbReference>
<dbReference type="InterPro" id="IPR037883">
    <property type="entry name" value="Knr4/Smi1-like_sf"/>
</dbReference>
<dbReference type="AlphaFoldDB" id="A0A1H5Y2T9"/>
<keyword evidence="2" id="KW-1185">Reference proteome</keyword>
<dbReference type="OrthoDB" id="5572373at2"/>
<reference evidence="1 2" key="1">
    <citation type="submission" date="2016-10" db="EMBL/GenBank/DDBJ databases">
        <authorList>
            <person name="de Groot N.N."/>
        </authorList>
    </citation>
    <scope>NUCLEOTIDE SEQUENCE [LARGE SCALE GENOMIC DNA]</scope>
    <source>
        <strain evidence="1 2">CGMCC 4.2023</strain>
    </source>
</reference>
<sequence>MTDLLAVTLGERKHFRSAKSESWKAIEDWIGRPLPGDYKELVDGYGDAVIAGHLFIPHPEGSEPLLDFIREQRDVFLQWCEGLELDERVRAAATEVIPWAYHDWNGDVCLLLPDGSERWSVAVVFRQHRRILLFEGGVVDFLDSVLNGGRYPIGWPKDRPRWEQIEGSPVI</sequence>
<evidence type="ECO:0000313" key="2">
    <source>
        <dbReference type="Proteomes" id="UP000236754"/>
    </source>
</evidence>
<organism evidence="1 2">
    <name type="scientific">Actinacidiphila yanglinensis</name>
    <dbReference type="NCBI Taxonomy" id="310779"/>
    <lineage>
        <taxon>Bacteria</taxon>
        <taxon>Bacillati</taxon>
        <taxon>Actinomycetota</taxon>
        <taxon>Actinomycetes</taxon>
        <taxon>Kitasatosporales</taxon>
        <taxon>Streptomycetaceae</taxon>
        <taxon>Actinacidiphila</taxon>
    </lineage>
</organism>
<dbReference type="EMBL" id="FNVU01000003">
    <property type="protein sequence ID" value="SEG18359.1"/>
    <property type="molecule type" value="Genomic_DNA"/>
</dbReference>
<evidence type="ECO:0008006" key="3">
    <source>
        <dbReference type="Google" id="ProtNLM"/>
    </source>
</evidence>
<accession>A0A1H5Y2T9</accession>
<proteinExistence type="predicted"/>
<dbReference type="SUPFAM" id="SSF160631">
    <property type="entry name" value="SMI1/KNR4-like"/>
    <property type="match status" value="1"/>
</dbReference>
<protein>
    <recommendedName>
        <fullName evidence="3">SMI1/KNR4 family protein</fullName>
    </recommendedName>
</protein>
<dbReference type="RefSeq" id="WP_103885247.1">
    <property type="nucleotide sequence ID" value="NZ_FNVU01000003.1"/>
</dbReference>